<dbReference type="InterPro" id="IPR023614">
    <property type="entry name" value="Porin_dom_sf"/>
</dbReference>
<dbReference type="Proteomes" id="UP000029499">
    <property type="component" value="Chromosome"/>
</dbReference>
<keyword evidence="6" id="KW-1185">Reference proteome</keyword>
<evidence type="ECO:0000313" key="6">
    <source>
        <dbReference type="Proteomes" id="UP000029499"/>
    </source>
</evidence>
<dbReference type="RefSeq" id="WP_043192276.1">
    <property type="nucleotide sequence ID" value="NZ_CP009533.1"/>
</dbReference>
<sequence length="446" mass="48172">MYKQSLAVAIALASISTSVYAADPAPSGFLDASKVTLSSRTMYFRNDTREGTANDQEESAQGFLFNFLSGYTAGTVGFGLDVQAMTGIHLDGGRGHHPNANTFFPSDSDGSAEKSWSRLGANGKVKFSKTELKVGSALQPNLPILVSNDGRLLPAVYQGGILTSKDLDNFTFTAGRLNKSAGRATSNYSGLGVGGATQDSNNFQFGGVDWKVTKDLTLQVYHAQLEDYYKQTFLGAVHVLPLGEDQSFKTDLRYFDSRSDGKNGDVGYRFNNNSGYAKNPGKIDNKTWTAIFTYSLAGHAVTAGYQQVGDDGGMPFINNGNVVDGNGRNEGNGGSSVYLFTDSMINSFTRAGENTTFAQYSYDFSRIGVPGLKASVAYLHADDIKAAGTGDSSNSEWERDMRVDYVIQSGLLKNFGATLRNGTYRSDVGTNTDQTRLIFNYTYAFK</sequence>
<reference evidence="5 6" key="1">
    <citation type="journal article" date="2015" name="J. Biotechnol.">
        <title>Complete genome sequence of Pseudomonas rhizosphaerae IH5T (=DSM 16299T), a phosphate-solubilizing rhizobacterium for bacterial biofertilizer.</title>
        <authorList>
            <person name="Kwak Y."/>
            <person name="Jung B.K."/>
            <person name="Shin J.H."/>
        </authorList>
    </citation>
    <scope>NUCLEOTIDE SEQUENCE [LARGE SCALE GENOMIC DNA]</scope>
    <source>
        <strain evidence="5">DSM 16299</strain>
    </source>
</reference>
<protein>
    <submittedName>
        <fullName evidence="5">Porin</fullName>
    </submittedName>
</protein>
<dbReference type="HOGENOM" id="CLU_042378_2_1_6"/>
<accession>A0A089YXC5</accession>
<dbReference type="PANTHER" id="PTHR34596:SF2">
    <property type="entry name" value="CHITOPORIN"/>
    <property type="match status" value="1"/>
</dbReference>
<dbReference type="PANTHER" id="PTHR34596">
    <property type="entry name" value="CHITOPORIN"/>
    <property type="match status" value="1"/>
</dbReference>
<dbReference type="EMBL" id="CP009533">
    <property type="protein sequence ID" value="AIS19047.1"/>
    <property type="molecule type" value="Genomic_DNA"/>
</dbReference>
<dbReference type="STRING" id="216142.LT40_17270"/>
<organism evidence="5 6">
    <name type="scientific">Pseudomonas rhizosphaerae</name>
    <dbReference type="NCBI Taxonomy" id="216142"/>
    <lineage>
        <taxon>Bacteria</taxon>
        <taxon>Pseudomonadati</taxon>
        <taxon>Pseudomonadota</taxon>
        <taxon>Gammaproteobacteria</taxon>
        <taxon>Pseudomonadales</taxon>
        <taxon>Pseudomonadaceae</taxon>
        <taxon>Pseudomonas</taxon>
    </lineage>
</organism>
<dbReference type="eggNOG" id="ENOG502Z9P4">
    <property type="taxonomic scope" value="Bacteria"/>
</dbReference>
<feature type="signal peptide" evidence="4">
    <location>
        <begin position="1"/>
        <end position="21"/>
    </location>
</feature>
<keyword evidence="2" id="KW-0813">Transport</keyword>
<feature type="chain" id="PRO_5001852331" evidence="4">
    <location>
        <begin position="22"/>
        <end position="446"/>
    </location>
</feature>
<dbReference type="GO" id="GO:0015288">
    <property type="term" value="F:porin activity"/>
    <property type="evidence" value="ECO:0007669"/>
    <property type="project" value="TreeGrafter"/>
</dbReference>
<comment type="similarity">
    <text evidence="1">Belongs to the outer membrane porin (Opr) (TC 1.B.25) family.</text>
</comment>
<proteinExistence type="inferred from homology"/>
<name>A0A089YXC5_9PSED</name>
<dbReference type="AlphaFoldDB" id="A0A089YXC5"/>
<evidence type="ECO:0000256" key="1">
    <source>
        <dbReference type="ARBA" id="ARBA00009075"/>
    </source>
</evidence>
<keyword evidence="3 4" id="KW-0732">Signal</keyword>
<dbReference type="Pfam" id="PF03573">
    <property type="entry name" value="OprD"/>
    <property type="match status" value="1"/>
</dbReference>
<dbReference type="InterPro" id="IPR005318">
    <property type="entry name" value="OM_porin_bac"/>
</dbReference>
<evidence type="ECO:0000313" key="5">
    <source>
        <dbReference type="EMBL" id="AIS19047.1"/>
    </source>
</evidence>
<evidence type="ECO:0000256" key="3">
    <source>
        <dbReference type="ARBA" id="ARBA00022729"/>
    </source>
</evidence>
<dbReference type="GO" id="GO:0016020">
    <property type="term" value="C:membrane"/>
    <property type="evidence" value="ECO:0007669"/>
    <property type="project" value="InterPro"/>
</dbReference>
<evidence type="ECO:0000256" key="2">
    <source>
        <dbReference type="ARBA" id="ARBA00022448"/>
    </source>
</evidence>
<dbReference type="OrthoDB" id="6759120at2"/>
<gene>
    <name evidence="5" type="ORF">LT40_17270</name>
</gene>
<dbReference type="KEGG" id="prh:LT40_17270"/>
<evidence type="ECO:0000256" key="4">
    <source>
        <dbReference type="SAM" id="SignalP"/>
    </source>
</evidence>
<dbReference type="Gene3D" id="2.40.160.10">
    <property type="entry name" value="Porin"/>
    <property type="match status" value="1"/>
</dbReference>